<protein>
    <submittedName>
        <fullName evidence="2">Exported protein</fullName>
    </submittedName>
</protein>
<dbReference type="KEGG" id="sar:SAR1889"/>
<dbReference type="Pfam" id="PF07252">
    <property type="entry name" value="DUF1433"/>
    <property type="match status" value="1"/>
</dbReference>
<name>A0A7U7EVP4_STAAR</name>
<evidence type="ECO:0000313" key="2">
    <source>
        <dbReference type="EMBL" id="CAG40878.1"/>
    </source>
</evidence>
<accession>A0A7U7EVP4</accession>
<gene>
    <name evidence="2" type="ordered locus">SAR1889</name>
</gene>
<dbReference type="Proteomes" id="UP000000596">
    <property type="component" value="Chromosome"/>
</dbReference>
<sequence length="148" mass="17647">MMNKKYILIIVSVILIGMIVISYAHNKQKKDHYIETQEKRIDLFFKYNLNHYKSLKVTRFKKSPMDSYFIGGYINNNKDYEFQAFINVGGRKQFQRDIGYDEEKLGKLLKEQEVKTWKTVDQIIKNEHLDKSEYEAEPPLFFFSGSLD</sequence>
<keyword evidence="1" id="KW-0812">Transmembrane</keyword>
<evidence type="ECO:0000256" key="1">
    <source>
        <dbReference type="SAM" id="Phobius"/>
    </source>
</evidence>
<dbReference type="EMBL" id="BX571856">
    <property type="protein sequence ID" value="CAG40878.1"/>
    <property type="molecule type" value="Genomic_DNA"/>
</dbReference>
<keyword evidence="1" id="KW-1133">Transmembrane helix</keyword>
<keyword evidence="1" id="KW-0472">Membrane</keyword>
<dbReference type="Gene3D" id="3.10.450.130">
    <property type="entry name" value="folded 79 residue fragment of lin0334 like domains"/>
    <property type="match status" value="1"/>
</dbReference>
<dbReference type="InterPro" id="IPR009881">
    <property type="entry name" value="DUF1433"/>
</dbReference>
<feature type="transmembrane region" description="Helical" evidence="1">
    <location>
        <begin position="6"/>
        <end position="24"/>
    </location>
</feature>
<proteinExistence type="predicted"/>
<dbReference type="AlphaFoldDB" id="A0A7U7EVP4"/>
<evidence type="ECO:0000313" key="3">
    <source>
        <dbReference type="Proteomes" id="UP000000596"/>
    </source>
</evidence>
<reference evidence="2 3" key="1">
    <citation type="journal article" date="2004" name="Proc. Natl. Acad. Sci. U.S.A.">
        <title>Complete genomes of two clinical Staphylococcus aureus strains: evidence for the rapid evolution of virulence and drug resistance.</title>
        <authorList>
            <person name="Holden M.T.G."/>
            <person name="Feil E.J."/>
            <person name="Lindsay J.A."/>
            <person name="Peacock S.J."/>
            <person name="Day N.P.J."/>
            <person name="Enright M.C."/>
            <person name="Foster T.J."/>
            <person name="Moore C.E."/>
            <person name="Hurst L."/>
            <person name="Atkin R."/>
            <person name="Barron A."/>
            <person name="Bason N."/>
            <person name="Bentley S.D."/>
            <person name="Chillingworth C."/>
            <person name="Chillingworth T."/>
            <person name="Churcher C."/>
            <person name="Clark L."/>
            <person name="Corton C."/>
            <person name="Cronin A."/>
            <person name="Doggett J."/>
            <person name="Dowd L."/>
            <person name="Feltwell T."/>
            <person name="Hance Z."/>
            <person name="Harris B."/>
            <person name="Hauser H."/>
            <person name="Holroyd S."/>
            <person name="Jagels K."/>
            <person name="James K.D."/>
            <person name="Lennard N."/>
            <person name="Line A."/>
            <person name="Mayes R."/>
            <person name="Moule S."/>
            <person name="Mungall K."/>
            <person name="Ormond D."/>
            <person name="Quail M.A."/>
            <person name="Rabbinowitsch E."/>
            <person name="Rutherford K."/>
            <person name="Sanders M."/>
            <person name="Sharp S."/>
            <person name="Simmonds M."/>
            <person name="Stevens K."/>
            <person name="Whitehead S."/>
            <person name="Barrell B.G."/>
            <person name="Spratt B.G."/>
            <person name="Parkhill J."/>
        </authorList>
    </citation>
    <scope>NUCLEOTIDE SEQUENCE [LARGE SCALE GENOMIC DNA]</scope>
    <source>
        <strain evidence="2 3">MRSA252</strain>
    </source>
</reference>
<organism evidence="2 3">
    <name type="scientific">Staphylococcus aureus (strain MRSA252)</name>
    <dbReference type="NCBI Taxonomy" id="282458"/>
    <lineage>
        <taxon>Bacteria</taxon>
        <taxon>Bacillati</taxon>
        <taxon>Bacillota</taxon>
        <taxon>Bacilli</taxon>
        <taxon>Bacillales</taxon>
        <taxon>Staphylococcaceae</taxon>
        <taxon>Staphylococcus</taxon>
    </lineage>
</organism>